<dbReference type="InterPro" id="IPR007627">
    <property type="entry name" value="RNA_pol_sigma70_r2"/>
</dbReference>
<dbReference type="NCBIfam" id="TIGR02937">
    <property type="entry name" value="sigma70-ECF"/>
    <property type="match status" value="1"/>
</dbReference>
<proteinExistence type="predicted"/>
<dbReference type="Proteomes" id="UP000812270">
    <property type="component" value="Unassembled WGS sequence"/>
</dbReference>
<dbReference type="AlphaFoldDB" id="A0A9E2SFS9"/>
<accession>A0A9E2SFS9</accession>
<comment type="caution">
    <text evidence="6">The sequence shown here is derived from an EMBL/GenBank/DDBJ whole genome shotgun (WGS) entry which is preliminary data.</text>
</comment>
<dbReference type="InterPro" id="IPR014284">
    <property type="entry name" value="RNA_pol_sigma-70_dom"/>
</dbReference>
<evidence type="ECO:0000313" key="6">
    <source>
        <dbReference type="EMBL" id="MBV4359545.1"/>
    </source>
</evidence>
<evidence type="ECO:0000256" key="2">
    <source>
        <dbReference type="ARBA" id="ARBA00023082"/>
    </source>
</evidence>
<evidence type="ECO:0000256" key="1">
    <source>
        <dbReference type="ARBA" id="ARBA00023015"/>
    </source>
</evidence>
<gene>
    <name evidence="6" type="ORF">KTO63_20410</name>
</gene>
<dbReference type="RefSeq" id="WP_217793804.1">
    <property type="nucleotide sequence ID" value="NZ_JAHSPG010000015.1"/>
</dbReference>
<protein>
    <submittedName>
        <fullName evidence="6">Sigma-70 family RNA polymerase sigma factor</fullName>
    </submittedName>
</protein>
<dbReference type="EMBL" id="JAHSPG010000015">
    <property type="protein sequence ID" value="MBV4359545.1"/>
    <property type="molecule type" value="Genomic_DNA"/>
</dbReference>
<dbReference type="GO" id="GO:0003677">
    <property type="term" value="F:DNA binding"/>
    <property type="evidence" value="ECO:0007669"/>
    <property type="project" value="InterPro"/>
</dbReference>
<organism evidence="6 7">
    <name type="scientific">Pinibacter aurantiacus</name>
    <dbReference type="NCBI Taxonomy" id="2851599"/>
    <lineage>
        <taxon>Bacteria</taxon>
        <taxon>Pseudomonadati</taxon>
        <taxon>Bacteroidota</taxon>
        <taxon>Chitinophagia</taxon>
        <taxon>Chitinophagales</taxon>
        <taxon>Chitinophagaceae</taxon>
        <taxon>Pinibacter</taxon>
    </lineage>
</organism>
<dbReference type="PANTHER" id="PTHR43133">
    <property type="entry name" value="RNA POLYMERASE ECF-TYPE SIGMA FACTO"/>
    <property type="match status" value="1"/>
</dbReference>
<dbReference type="InterPro" id="IPR013249">
    <property type="entry name" value="RNA_pol_sigma70_r4_t2"/>
</dbReference>
<feature type="domain" description="RNA polymerase sigma factor 70 region 4 type 2" evidence="5">
    <location>
        <begin position="120"/>
        <end position="172"/>
    </location>
</feature>
<dbReference type="Pfam" id="PF08281">
    <property type="entry name" value="Sigma70_r4_2"/>
    <property type="match status" value="1"/>
</dbReference>
<keyword evidence="2" id="KW-0731">Sigma factor</keyword>
<keyword evidence="3" id="KW-0804">Transcription</keyword>
<dbReference type="GO" id="GO:0016987">
    <property type="term" value="F:sigma factor activity"/>
    <property type="evidence" value="ECO:0007669"/>
    <property type="project" value="UniProtKB-KW"/>
</dbReference>
<evidence type="ECO:0000259" key="5">
    <source>
        <dbReference type="Pfam" id="PF08281"/>
    </source>
</evidence>
<keyword evidence="1" id="KW-0805">Transcription regulation</keyword>
<dbReference type="Pfam" id="PF04542">
    <property type="entry name" value="Sigma70_r2"/>
    <property type="match status" value="1"/>
</dbReference>
<dbReference type="GO" id="GO:0006352">
    <property type="term" value="P:DNA-templated transcription initiation"/>
    <property type="evidence" value="ECO:0007669"/>
    <property type="project" value="InterPro"/>
</dbReference>
<dbReference type="PANTHER" id="PTHR43133:SF46">
    <property type="entry name" value="RNA POLYMERASE SIGMA-70 FACTOR ECF SUBFAMILY"/>
    <property type="match status" value="1"/>
</dbReference>
<evidence type="ECO:0000313" key="7">
    <source>
        <dbReference type="Proteomes" id="UP000812270"/>
    </source>
</evidence>
<dbReference type="CDD" id="cd06171">
    <property type="entry name" value="Sigma70_r4"/>
    <property type="match status" value="1"/>
</dbReference>
<name>A0A9E2SFS9_9BACT</name>
<dbReference type="InterPro" id="IPR039425">
    <property type="entry name" value="RNA_pol_sigma-70-like"/>
</dbReference>
<keyword evidence="7" id="KW-1185">Reference proteome</keyword>
<reference evidence="6" key="1">
    <citation type="submission" date="2021-06" db="EMBL/GenBank/DDBJ databases">
        <authorList>
            <person name="Huq M.A."/>
        </authorList>
    </citation>
    <scope>NUCLEOTIDE SEQUENCE</scope>
    <source>
        <strain evidence="6">MAH-26</strain>
    </source>
</reference>
<evidence type="ECO:0000259" key="4">
    <source>
        <dbReference type="Pfam" id="PF04542"/>
    </source>
</evidence>
<sequence length="191" mass="22605">MVNELEIWCEFQSGNGDAYAKLYNSFVAQLYSYGMKFTNDVTLVEDSIQDLFCTLWASRERLSIPGSVKNYLYKSLRNSLYKKINALPVLVEDDRALDFHFELALDEKLTQNEHFQQIKQQIEEALDKLTPRQREIIYYRFYQDMGFDEIADIMNMQVRATYKLTARALETLRMLLPTTHLFVLLFLLRTR</sequence>
<feature type="domain" description="RNA polymerase sigma-70 region 2" evidence="4">
    <location>
        <begin position="22"/>
        <end position="84"/>
    </location>
</feature>
<evidence type="ECO:0000256" key="3">
    <source>
        <dbReference type="ARBA" id="ARBA00023163"/>
    </source>
</evidence>